<dbReference type="EMBL" id="BAABME010002606">
    <property type="protein sequence ID" value="GAA0155380.1"/>
    <property type="molecule type" value="Genomic_DNA"/>
</dbReference>
<reference evidence="1 2" key="1">
    <citation type="submission" date="2024-01" db="EMBL/GenBank/DDBJ databases">
        <title>The complete chloroplast genome sequence of Lithospermum erythrorhizon: insights into the phylogenetic relationship among Boraginaceae species and the maternal lineages of purple gromwells.</title>
        <authorList>
            <person name="Okada T."/>
            <person name="Watanabe K."/>
        </authorList>
    </citation>
    <scope>NUCLEOTIDE SEQUENCE [LARGE SCALE GENOMIC DNA]</scope>
</reference>
<protein>
    <submittedName>
        <fullName evidence="1">ATP synthase</fullName>
    </submittedName>
</protein>
<dbReference type="PANTHER" id="PTHR35754">
    <property type="entry name" value="ATP SYNTHASE SUBUNIT B"/>
    <property type="match status" value="1"/>
</dbReference>
<keyword evidence="2" id="KW-1185">Reference proteome</keyword>
<comment type="caution">
    <text evidence="1">The sequence shown here is derived from an EMBL/GenBank/DDBJ whole genome shotgun (WGS) entry which is preliminary data.</text>
</comment>
<name>A0AAV3PUP0_LITER</name>
<evidence type="ECO:0000313" key="1">
    <source>
        <dbReference type="EMBL" id="GAA0155380.1"/>
    </source>
</evidence>
<proteinExistence type="predicted"/>
<dbReference type="Proteomes" id="UP001454036">
    <property type="component" value="Unassembled WGS sequence"/>
</dbReference>
<gene>
    <name evidence="1" type="ORF">LIER_13124</name>
</gene>
<organism evidence="1 2">
    <name type="scientific">Lithospermum erythrorhizon</name>
    <name type="common">Purple gromwell</name>
    <name type="synonym">Lithospermum officinale var. erythrorhizon</name>
    <dbReference type="NCBI Taxonomy" id="34254"/>
    <lineage>
        <taxon>Eukaryota</taxon>
        <taxon>Viridiplantae</taxon>
        <taxon>Streptophyta</taxon>
        <taxon>Embryophyta</taxon>
        <taxon>Tracheophyta</taxon>
        <taxon>Spermatophyta</taxon>
        <taxon>Magnoliopsida</taxon>
        <taxon>eudicotyledons</taxon>
        <taxon>Gunneridae</taxon>
        <taxon>Pentapetalae</taxon>
        <taxon>asterids</taxon>
        <taxon>lamiids</taxon>
        <taxon>Boraginales</taxon>
        <taxon>Boraginaceae</taxon>
        <taxon>Boraginoideae</taxon>
        <taxon>Lithospermeae</taxon>
        <taxon>Lithospermum</taxon>
    </lineage>
</organism>
<dbReference type="PANTHER" id="PTHR35754:SF2">
    <property type="entry name" value="ATP SYNTHASE SUBUNIT B"/>
    <property type="match status" value="1"/>
</dbReference>
<accession>A0AAV3PUP0</accession>
<evidence type="ECO:0000313" key="2">
    <source>
        <dbReference type="Proteomes" id="UP001454036"/>
    </source>
</evidence>
<dbReference type="AlphaFoldDB" id="A0AAV3PUP0"/>
<sequence length="393" mass="45658">MEALQKLQQIQKIIDLMHSNGLVNQQNSINNSDSDSYRFIANFILFMLQPCGDLNFTRKCLLISEYMPKISDTFLVEAQQRVDNEVTLQFDRCSPSSSIQTEGATPFPCGDNSQPQKTNFEEFAMIGLDAMQRANSTLEDFCRSYFMFHNMDPNEPQSVFRYLPILSFTESYIYQLDTLNEKLLQSPTDGVRMVCRENVMESSISWVHKWTMILINDTFGPLICLIKNFGLLTERIREELDSGKEYWALERKLCGAFMNNEELSVSDVTRAMHLKSFDYRVLNLILYQLRGEKVNELHMEFLSISEFLVEVADDLFDYEEDVLENSFNILRMFTRLYGSSGAPAELAKCIAEAEEKYNRLLKALDPELSMNYQRRCEEATREGKLSVFHQYFI</sequence>